<proteinExistence type="predicted"/>
<evidence type="ECO:0000313" key="4">
    <source>
        <dbReference type="Proteomes" id="UP000218231"/>
    </source>
</evidence>
<feature type="domain" description="C2H2-type" evidence="2">
    <location>
        <begin position="363"/>
        <end position="386"/>
    </location>
</feature>
<feature type="region of interest" description="Disordered" evidence="1">
    <location>
        <begin position="433"/>
        <end position="577"/>
    </location>
</feature>
<evidence type="ECO:0000313" key="3">
    <source>
        <dbReference type="EMBL" id="PAV88983.1"/>
    </source>
</evidence>
<gene>
    <name evidence="3" type="ORF">WR25_14942</name>
</gene>
<feature type="compositionally biased region" description="Basic and acidic residues" evidence="1">
    <location>
        <begin position="187"/>
        <end position="200"/>
    </location>
</feature>
<dbReference type="EMBL" id="LIAE01006480">
    <property type="protein sequence ID" value="PAV88983.1"/>
    <property type="molecule type" value="Genomic_DNA"/>
</dbReference>
<keyword evidence="4" id="KW-1185">Reference proteome</keyword>
<evidence type="ECO:0000256" key="1">
    <source>
        <dbReference type="SAM" id="MobiDB-lite"/>
    </source>
</evidence>
<feature type="region of interest" description="Disordered" evidence="1">
    <location>
        <begin position="689"/>
        <end position="732"/>
    </location>
</feature>
<dbReference type="AlphaFoldDB" id="A0A2A2LRZ4"/>
<name>A0A2A2LRZ4_9BILA</name>
<dbReference type="InterPro" id="IPR013087">
    <property type="entry name" value="Znf_C2H2_type"/>
</dbReference>
<feature type="compositionally biased region" description="Polar residues" evidence="1">
    <location>
        <begin position="459"/>
        <end position="477"/>
    </location>
</feature>
<dbReference type="SMART" id="SM00355">
    <property type="entry name" value="ZnF_C2H2"/>
    <property type="match status" value="4"/>
</dbReference>
<feature type="domain" description="C2H2-type" evidence="2">
    <location>
        <begin position="1"/>
        <end position="24"/>
    </location>
</feature>
<feature type="compositionally biased region" description="Basic and acidic residues" evidence="1">
    <location>
        <begin position="536"/>
        <end position="558"/>
    </location>
</feature>
<feature type="domain" description="C2H2-type" evidence="2">
    <location>
        <begin position="30"/>
        <end position="53"/>
    </location>
</feature>
<sequence length="732" mass="82089">MKCPLCEFINESEDVLEIHLAEDHLDFLPWKCAECKTLRATKKLIDGHFMAVHGQANPEAIYVSNFAKEAELRRLLDQMKADTQKTPPSTSNVAVPDILPAATTPAQVAIYPLVTSRPSEAPPSPVHIEDDELSSTKSSEVAEPSRKKFRKARTRSNYSELSDVEKMDISSESKSEWSGNEDELDQASDKERNSHSSDRRKSQKGKNGKATKERKTQIWECKKCKETAIQTKKHCKKHLYLDEKICCYKCSFPGCDFGHFFFLLVVEHSRREHDKPGKGIDQYPYIEDKSEQFREKLQAMIKECFSGQKPVKKTYEEQRKSKGKEKIDCLLCKGKFKYSPIYSNVVVAHFGIHMSQVHKLPRYVCNLCGHGTASDTNNSSHLVREHNGQGSFSDTIEDWPIDKIRDVSQKSLGTPDAIFKMLPSRWFKAYTNESSKNSKNASDDKNSTRKLRPARNTAAGPSTSRSPGDQQQSSQKTGMIPDASFDENSPANLDESQGDAATLHNVDRSGKQKNSKKVPEGVAKASNKKPIMKPRVSRETAAKSQKSDKQQRSKKDQRSVGNDLNTFEMDSIPEPSAIQDDTLITCNSGNELSMQNSTQVVPSSQMTAIETSAATISNRQGLDEQQSSKKTPSHMNRILERNVIPESGAAKEEAANSGKRNKKMATSCYNQIETDSDSDFEYVIKQEVEDEEFDETKQNKENGEVAGQTKNMQIDRDTGRGRGKKRVATEAD</sequence>
<feature type="compositionally biased region" description="Basic and acidic residues" evidence="1">
    <location>
        <begin position="163"/>
        <end position="175"/>
    </location>
</feature>
<evidence type="ECO:0000259" key="2">
    <source>
        <dbReference type="SMART" id="SM00355"/>
    </source>
</evidence>
<organism evidence="3 4">
    <name type="scientific">Diploscapter pachys</name>
    <dbReference type="NCBI Taxonomy" id="2018661"/>
    <lineage>
        <taxon>Eukaryota</taxon>
        <taxon>Metazoa</taxon>
        <taxon>Ecdysozoa</taxon>
        <taxon>Nematoda</taxon>
        <taxon>Chromadorea</taxon>
        <taxon>Rhabditida</taxon>
        <taxon>Rhabditina</taxon>
        <taxon>Rhabditomorpha</taxon>
        <taxon>Rhabditoidea</taxon>
        <taxon>Rhabditidae</taxon>
        <taxon>Diploscapter</taxon>
    </lineage>
</organism>
<feature type="compositionally biased region" description="Polar residues" evidence="1">
    <location>
        <begin position="486"/>
        <end position="495"/>
    </location>
</feature>
<dbReference type="Proteomes" id="UP000218231">
    <property type="component" value="Unassembled WGS sequence"/>
</dbReference>
<feature type="region of interest" description="Disordered" evidence="1">
    <location>
        <begin position="645"/>
        <end position="664"/>
    </location>
</feature>
<feature type="region of interest" description="Disordered" evidence="1">
    <location>
        <begin position="116"/>
        <end position="212"/>
    </location>
</feature>
<accession>A0A2A2LRZ4</accession>
<protein>
    <recommendedName>
        <fullName evidence="2">C2H2-type domain-containing protein</fullName>
    </recommendedName>
</protein>
<comment type="caution">
    <text evidence="3">The sequence shown here is derived from an EMBL/GenBank/DDBJ whole genome shotgun (WGS) entry which is preliminary data.</text>
</comment>
<reference evidence="3 4" key="1">
    <citation type="journal article" date="2017" name="Curr. Biol.">
        <title>Genome architecture and evolution of a unichromosomal asexual nematode.</title>
        <authorList>
            <person name="Fradin H."/>
            <person name="Zegar C."/>
            <person name="Gutwein M."/>
            <person name="Lucas J."/>
            <person name="Kovtun M."/>
            <person name="Corcoran D."/>
            <person name="Baugh L.R."/>
            <person name="Kiontke K."/>
            <person name="Gunsalus K."/>
            <person name="Fitch D.H."/>
            <person name="Piano F."/>
        </authorList>
    </citation>
    <scope>NUCLEOTIDE SEQUENCE [LARGE SCALE GENOMIC DNA]</scope>
    <source>
        <strain evidence="3">PF1309</strain>
    </source>
</reference>
<feature type="domain" description="C2H2-type" evidence="2">
    <location>
        <begin position="248"/>
        <end position="273"/>
    </location>
</feature>